<comment type="caution">
    <text evidence="1">The sequence shown here is derived from an EMBL/GenBank/DDBJ whole genome shotgun (WGS) entry which is preliminary data.</text>
</comment>
<gene>
    <name evidence="1" type="ORF">C8D90_101885</name>
</gene>
<name>A0A370R5N7_9GAMM</name>
<evidence type="ECO:0000313" key="2">
    <source>
        <dbReference type="Proteomes" id="UP000254848"/>
    </source>
</evidence>
<dbReference type="Proteomes" id="UP000254848">
    <property type="component" value="Unassembled WGS sequence"/>
</dbReference>
<dbReference type="SUPFAM" id="SSF48613">
    <property type="entry name" value="Heme oxygenase-like"/>
    <property type="match status" value="1"/>
</dbReference>
<dbReference type="InterPro" id="IPR016084">
    <property type="entry name" value="Haem_Oase-like_multi-hlx"/>
</dbReference>
<evidence type="ECO:0000313" key="1">
    <source>
        <dbReference type="EMBL" id="RDK97435.1"/>
    </source>
</evidence>
<dbReference type="EMBL" id="QRAP01000001">
    <property type="protein sequence ID" value="RDK97435.1"/>
    <property type="molecule type" value="Genomic_DNA"/>
</dbReference>
<protein>
    <recommendedName>
        <fullName evidence="3">Heme oxygenase-like protein</fullName>
    </recommendedName>
</protein>
<organism evidence="1 2">
    <name type="scientific">Enterobacillus tribolii</name>
    <dbReference type="NCBI Taxonomy" id="1487935"/>
    <lineage>
        <taxon>Bacteria</taxon>
        <taxon>Pseudomonadati</taxon>
        <taxon>Pseudomonadota</taxon>
        <taxon>Gammaproteobacteria</taxon>
        <taxon>Enterobacterales</taxon>
        <taxon>Hafniaceae</taxon>
        <taxon>Enterobacillus</taxon>
    </lineage>
</organism>
<evidence type="ECO:0008006" key="3">
    <source>
        <dbReference type="Google" id="ProtNLM"/>
    </source>
</evidence>
<proteinExistence type="predicted"/>
<reference evidence="1 2" key="1">
    <citation type="submission" date="2018-07" db="EMBL/GenBank/DDBJ databases">
        <title>Genomic Encyclopedia of Type Strains, Phase IV (KMG-IV): sequencing the most valuable type-strain genomes for metagenomic binning, comparative biology and taxonomic classification.</title>
        <authorList>
            <person name="Goeker M."/>
        </authorList>
    </citation>
    <scope>NUCLEOTIDE SEQUENCE [LARGE SCALE GENOMIC DNA]</scope>
    <source>
        <strain evidence="1 2">DSM 103736</strain>
    </source>
</reference>
<dbReference type="Gene3D" id="1.20.910.10">
    <property type="entry name" value="Heme oxygenase-like"/>
    <property type="match status" value="1"/>
</dbReference>
<keyword evidence="2" id="KW-1185">Reference proteome</keyword>
<sequence>MENMEKLLSARQLGRDAIVVTIGKENYRRNYQFAKRLIDRIESHPLMSNPILSKMNGGEFDAHQMKVFHLEFYHAFAQVFTDAVIEALRSTTQLERRLGGRAKMAARFLLQLNLLDELGFQPGTGSDGGYNGQPSLAHYVQFFNTMEQLGMSEREVKAWLPMSSSVACRATFENTYGDYTQLIGLLAVAETVFHDFATPWAKSVGVATDIDVTTGYHSIHVETDTGESIEDGHSEDAWILFCQAITEDRYDEITQHVDLWLKVWNDFCHDLLAGRAGK</sequence>
<accession>A0A370R5N7</accession>
<dbReference type="AlphaFoldDB" id="A0A370R5N7"/>